<organism evidence="3 4">
    <name type="scientific">Nitrolancea hollandica Lb</name>
    <dbReference type="NCBI Taxonomy" id="1129897"/>
    <lineage>
        <taxon>Bacteria</taxon>
        <taxon>Pseudomonadati</taxon>
        <taxon>Thermomicrobiota</taxon>
        <taxon>Thermomicrobia</taxon>
        <taxon>Sphaerobacterales</taxon>
        <taxon>Sphaerobacterineae</taxon>
        <taxon>Sphaerobacteraceae</taxon>
        <taxon>Nitrolancea</taxon>
    </lineage>
</organism>
<protein>
    <submittedName>
        <fullName evidence="3">RDD domain-containing protein</fullName>
    </submittedName>
</protein>
<dbReference type="RefSeq" id="WP_008479438.1">
    <property type="nucleotide sequence ID" value="NZ_CAGS01000355.1"/>
</dbReference>
<reference evidence="3 4" key="1">
    <citation type="journal article" date="2012" name="ISME J.">
        <title>Nitrification expanded: discovery, physiology and genomics of a nitrite-oxidizing bacterium from the phylum Chloroflexi.</title>
        <authorList>
            <person name="Sorokin D.Y."/>
            <person name="Lucker S."/>
            <person name="Vejmelkova D."/>
            <person name="Kostrikina N.A."/>
            <person name="Kleerebezem R."/>
            <person name="Rijpstra W.I."/>
            <person name="Damste J.S."/>
            <person name="Le Paslier D."/>
            <person name="Muyzer G."/>
            <person name="Wagner M."/>
            <person name="van Loosdrecht M.C."/>
            <person name="Daims H."/>
        </authorList>
    </citation>
    <scope>NUCLEOTIDE SEQUENCE [LARGE SCALE GENOMIC DNA]</scope>
    <source>
        <strain evidence="4">none</strain>
    </source>
</reference>
<proteinExistence type="predicted"/>
<feature type="transmembrane region" description="Helical" evidence="1">
    <location>
        <begin position="139"/>
        <end position="159"/>
    </location>
</feature>
<keyword evidence="4" id="KW-1185">Reference proteome</keyword>
<dbReference type="OrthoDB" id="3238663at2"/>
<name>I4EJP6_9BACT</name>
<sequence>MRQRLLLLLLSLTLALLPMAAGAQGPEAIGDVIVRYNGPLRIGPGETVPNALVVNQDATIDGTVRGSFGVIDGNATISGRVDGSTTVVNGRLDLGQGAQVSDVNLVNSTLNRAPGAIVNGEIRSQTGILTAAQQRTVSFFFWLGTTLAVIVAGLIFAAVGGRQLTGAGRLMVEQPAGTVIAALIVSIGLPLLAFLAFVTLIGIPVGFTLLFLLGALWFLGFLVSGALLGAALVSRVRPRGEPLNLYLAVVIGLLVLEVVGLIPFIGFVIMTLAGFLGSGALALLAWRAWRQPGAPREELAPPTPGRPAAPA</sequence>
<keyword evidence="1" id="KW-0472">Membrane</keyword>
<gene>
    <name evidence="3" type="ORF">NITHO_4180007</name>
</gene>
<evidence type="ECO:0000256" key="1">
    <source>
        <dbReference type="SAM" id="Phobius"/>
    </source>
</evidence>
<accession>I4EJP6</accession>
<comment type="caution">
    <text evidence="3">The sequence shown here is derived from an EMBL/GenBank/DDBJ whole genome shotgun (WGS) entry which is preliminary data.</text>
</comment>
<evidence type="ECO:0000313" key="4">
    <source>
        <dbReference type="Proteomes" id="UP000004221"/>
    </source>
</evidence>
<evidence type="ECO:0000313" key="3">
    <source>
        <dbReference type="EMBL" id="CCF84908.1"/>
    </source>
</evidence>
<keyword evidence="1" id="KW-0812">Transmembrane</keyword>
<evidence type="ECO:0000256" key="2">
    <source>
        <dbReference type="SAM" id="SignalP"/>
    </source>
</evidence>
<feature type="transmembrane region" description="Helical" evidence="1">
    <location>
        <begin position="245"/>
        <end position="262"/>
    </location>
</feature>
<feature type="transmembrane region" description="Helical" evidence="1">
    <location>
        <begin position="268"/>
        <end position="286"/>
    </location>
</feature>
<feature type="chain" id="PRO_5003688832" evidence="2">
    <location>
        <begin position="24"/>
        <end position="311"/>
    </location>
</feature>
<dbReference type="EMBL" id="CAGS01000355">
    <property type="protein sequence ID" value="CCF84908.1"/>
    <property type="molecule type" value="Genomic_DNA"/>
</dbReference>
<feature type="transmembrane region" description="Helical" evidence="1">
    <location>
        <begin position="209"/>
        <end position="233"/>
    </location>
</feature>
<keyword evidence="2" id="KW-0732">Signal</keyword>
<dbReference type="Proteomes" id="UP000004221">
    <property type="component" value="Unassembled WGS sequence"/>
</dbReference>
<dbReference type="AlphaFoldDB" id="I4EJP6"/>
<feature type="signal peptide" evidence="2">
    <location>
        <begin position="1"/>
        <end position="23"/>
    </location>
</feature>
<keyword evidence="1" id="KW-1133">Transmembrane helix</keyword>
<feature type="transmembrane region" description="Helical" evidence="1">
    <location>
        <begin position="179"/>
        <end position="203"/>
    </location>
</feature>